<feature type="region of interest" description="Disordered" evidence="1">
    <location>
        <begin position="91"/>
        <end position="110"/>
    </location>
</feature>
<dbReference type="Proteomes" id="UP000000305">
    <property type="component" value="Unassembled WGS sequence"/>
</dbReference>
<protein>
    <submittedName>
        <fullName evidence="2">Uncharacterized protein</fullName>
    </submittedName>
</protein>
<dbReference type="AlphaFoldDB" id="E9G7W3"/>
<gene>
    <name evidence="2" type="ORF">DAPPUDRAFT_223019</name>
</gene>
<dbReference type="PhylomeDB" id="E9G7W3"/>
<dbReference type="HOGENOM" id="CLU_772243_0_0_1"/>
<evidence type="ECO:0000313" key="3">
    <source>
        <dbReference type="Proteomes" id="UP000000305"/>
    </source>
</evidence>
<name>E9G7W3_DAPPU</name>
<dbReference type="EMBL" id="GL732534">
    <property type="protein sequence ID" value="EFX84592.1"/>
    <property type="molecule type" value="Genomic_DNA"/>
</dbReference>
<sequence length="359" mass="40946">MSRAQIYRKIYGYYLTLIGIEIDMTSQKIKVQTIFFVQNVNQFQKDDTDEDFDFQFDFSFELDFESLVALDHTSQLHKDIRLFEIQNSEKAANKQHSAPPANISSAPPKKLHSIPARPFLIARVRDSVAISSITESKIDNLLGSVKDQEGPVVQQLKKHSDNSVKIFFRNEQNRDKARQLLDKPEEEKVFQNVHAPQNCYPAILRLNGVNGLGRIREDGVISNIDLFNARTKQKCGLINKLQTENPVLKGKIAGVRILFNREDFSLVRLSLHFKTTRDHYLELGRIQLGNKAHTVVEVDVNKEVRFCTRCQGYGHLSKFCSKPITCGNCTHNLDSEMQDDIDENALFCGTPSVEGQKEM</sequence>
<evidence type="ECO:0000313" key="2">
    <source>
        <dbReference type="EMBL" id="EFX84592.1"/>
    </source>
</evidence>
<evidence type="ECO:0000256" key="1">
    <source>
        <dbReference type="SAM" id="MobiDB-lite"/>
    </source>
</evidence>
<accession>E9G7W3</accession>
<dbReference type="InParanoid" id="E9G7W3"/>
<keyword evidence="3" id="KW-1185">Reference proteome</keyword>
<proteinExistence type="predicted"/>
<feature type="compositionally biased region" description="Low complexity" evidence="1">
    <location>
        <begin position="97"/>
        <end position="108"/>
    </location>
</feature>
<reference evidence="2 3" key="1">
    <citation type="journal article" date="2011" name="Science">
        <title>The ecoresponsive genome of Daphnia pulex.</title>
        <authorList>
            <person name="Colbourne J.K."/>
            <person name="Pfrender M.E."/>
            <person name="Gilbert D."/>
            <person name="Thomas W.K."/>
            <person name="Tucker A."/>
            <person name="Oakley T.H."/>
            <person name="Tokishita S."/>
            <person name="Aerts A."/>
            <person name="Arnold G.J."/>
            <person name="Basu M.K."/>
            <person name="Bauer D.J."/>
            <person name="Caceres C.E."/>
            <person name="Carmel L."/>
            <person name="Casola C."/>
            <person name="Choi J.H."/>
            <person name="Detter J.C."/>
            <person name="Dong Q."/>
            <person name="Dusheyko S."/>
            <person name="Eads B.D."/>
            <person name="Frohlich T."/>
            <person name="Geiler-Samerotte K.A."/>
            <person name="Gerlach D."/>
            <person name="Hatcher P."/>
            <person name="Jogdeo S."/>
            <person name="Krijgsveld J."/>
            <person name="Kriventseva E.V."/>
            <person name="Kultz D."/>
            <person name="Laforsch C."/>
            <person name="Lindquist E."/>
            <person name="Lopez J."/>
            <person name="Manak J.R."/>
            <person name="Muller J."/>
            <person name="Pangilinan J."/>
            <person name="Patwardhan R.P."/>
            <person name="Pitluck S."/>
            <person name="Pritham E.J."/>
            <person name="Rechtsteiner A."/>
            <person name="Rho M."/>
            <person name="Rogozin I.B."/>
            <person name="Sakarya O."/>
            <person name="Salamov A."/>
            <person name="Schaack S."/>
            <person name="Shapiro H."/>
            <person name="Shiga Y."/>
            <person name="Skalitzky C."/>
            <person name="Smith Z."/>
            <person name="Souvorov A."/>
            <person name="Sung W."/>
            <person name="Tang Z."/>
            <person name="Tsuchiya D."/>
            <person name="Tu H."/>
            <person name="Vos H."/>
            <person name="Wang M."/>
            <person name="Wolf Y.I."/>
            <person name="Yamagata H."/>
            <person name="Yamada T."/>
            <person name="Ye Y."/>
            <person name="Shaw J.R."/>
            <person name="Andrews J."/>
            <person name="Crease T.J."/>
            <person name="Tang H."/>
            <person name="Lucas S.M."/>
            <person name="Robertson H.M."/>
            <person name="Bork P."/>
            <person name="Koonin E.V."/>
            <person name="Zdobnov E.M."/>
            <person name="Grigoriev I.V."/>
            <person name="Lynch M."/>
            <person name="Boore J.L."/>
        </authorList>
    </citation>
    <scope>NUCLEOTIDE SEQUENCE [LARGE SCALE GENOMIC DNA]</scope>
</reference>
<dbReference type="KEGG" id="dpx:DAPPUDRAFT_223019"/>
<dbReference type="OrthoDB" id="6357751at2759"/>
<organism evidence="2 3">
    <name type="scientific">Daphnia pulex</name>
    <name type="common">Water flea</name>
    <dbReference type="NCBI Taxonomy" id="6669"/>
    <lineage>
        <taxon>Eukaryota</taxon>
        <taxon>Metazoa</taxon>
        <taxon>Ecdysozoa</taxon>
        <taxon>Arthropoda</taxon>
        <taxon>Crustacea</taxon>
        <taxon>Branchiopoda</taxon>
        <taxon>Diplostraca</taxon>
        <taxon>Cladocera</taxon>
        <taxon>Anomopoda</taxon>
        <taxon>Daphniidae</taxon>
        <taxon>Daphnia</taxon>
    </lineage>
</organism>